<evidence type="ECO:0000256" key="1">
    <source>
        <dbReference type="ARBA" id="ARBA00004429"/>
    </source>
</evidence>
<feature type="domain" description="Major facilitator superfamily (MFS) profile" evidence="7">
    <location>
        <begin position="5"/>
        <end position="387"/>
    </location>
</feature>
<feature type="transmembrane region" description="Helical" evidence="6">
    <location>
        <begin position="274"/>
        <end position="292"/>
    </location>
</feature>
<dbReference type="Proteomes" id="UP001596023">
    <property type="component" value="Unassembled WGS sequence"/>
</dbReference>
<feature type="transmembrane region" description="Helical" evidence="6">
    <location>
        <begin position="249"/>
        <end position="267"/>
    </location>
</feature>
<comment type="subcellular location">
    <subcellularLocation>
        <location evidence="1">Cell inner membrane</location>
        <topology evidence="1">Multi-pass membrane protein</topology>
    </subcellularLocation>
</comment>
<reference evidence="9" key="1">
    <citation type="journal article" date="2019" name="Int. J. Syst. Evol. Microbiol.">
        <title>The Global Catalogue of Microorganisms (GCM) 10K type strain sequencing project: providing services to taxonomists for standard genome sequencing and annotation.</title>
        <authorList>
            <consortium name="The Broad Institute Genomics Platform"/>
            <consortium name="The Broad Institute Genome Sequencing Center for Infectious Disease"/>
            <person name="Wu L."/>
            <person name="Ma J."/>
        </authorList>
    </citation>
    <scope>NUCLEOTIDE SEQUENCE [LARGE SCALE GENOMIC DNA]</scope>
    <source>
        <strain evidence="9">CCUG 66188</strain>
    </source>
</reference>
<proteinExistence type="predicted"/>
<keyword evidence="9" id="KW-1185">Reference proteome</keyword>
<dbReference type="InterPro" id="IPR036259">
    <property type="entry name" value="MFS_trans_sf"/>
</dbReference>
<sequence length="387" mass="42486">MKQKSIYVSLLPVMLAFFCMGFVDLVGAASNYVKADLVLTDTEANIFPSMVFFWFLLFSVPTGVLMGKIGRRRTVILSLIITATSLLIPVISYSYISMLISFSLLGIGNTLMQVSLNPLLSSIVKGDKLASSLTFGQFIKAIASFIAPIIMARAALMFENWRLLFPLFMVIAVIAILWLGFTSIYEEKEDSKNASFKECFALLGNKFILLCFLGIMCHVGIDVGINVTAPKILMERLGITLQDATYSTSVYFLFRTIGCFSGAFILARFSPKKFFGISVICMILSMLVFFTFDNKIALYIAIALIGFGNSNIFPIIFSQALLQNPDKKNEASGLMIMGLFGGTVFPFFMGLATDMLSSQIGALAVMSIGVVYLLFISFKLKGSITVA</sequence>
<gene>
    <name evidence="8" type="ORF">ACFO6W_00610</name>
</gene>
<feature type="transmembrane region" description="Helical" evidence="6">
    <location>
        <begin position="44"/>
        <end position="67"/>
    </location>
</feature>
<dbReference type="InterPro" id="IPR011701">
    <property type="entry name" value="MFS"/>
</dbReference>
<evidence type="ECO:0000256" key="4">
    <source>
        <dbReference type="ARBA" id="ARBA00022989"/>
    </source>
</evidence>
<evidence type="ECO:0000313" key="9">
    <source>
        <dbReference type="Proteomes" id="UP001596023"/>
    </source>
</evidence>
<feature type="transmembrane region" description="Helical" evidence="6">
    <location>
        <begin position="102"/>
        <end position="120"/>
    </location>
</feature>
<dbReference type="PANTHER" id="PTHR43702:SF3">
    <property type="entry name" value="PROTEIN TSGA"/>
    <property type="match status" value="1"/>
</dbReference>
<feature type="transmembrane region" description="Helical" evidence="6">
    <location>
        <begin position="164"/>
        <end position="186"/>
    </location>
</feature>
<name>A0ABV9KQH9_9BACT</name>
<dbReference type="PANTHER" id="PTHR43702">
    <property type="entry name" value="L-FUCOSE-PROTON SYMPORTER"/>
    <property type="match status" value="1"/>
</dbReference>
<dbReference type="InterPro" id="IPR020846">
    <property type="entry name" value="MFS_dom"/>
</dbReference>
<keyword evidence="5 6" id="KW-0472">Membrane</keyword>
<evidence type="ECO:0000256" key="3">
    <source>
        <dbReference type="ARBA" id="ARBA00022692"/>
    </source>
</evidence>
<evidence type="ECO:0000259" key="7">
    <source>
        <dbReference type="PROSITE" id="PS50850"/>
    </source>
</evidence>
<feature type="transmembrane region" description="Helical" evidence="6">
    <location>
        <begin position="298"/>
        <end position="322"/>
    </location>
</feature>
<feature type="transmembrane region" description="Helical" evidence="6">
    <location>
        <begin position="334"/>
        <end position="353"/>
    </location>
</feature>
<dbReference type="Gene3D" id="1.20.1250.20">
    <property type="entry name" value="MFS general substrate transporter like domains"/>
    <property type="match status" value="2"/>
</dbReference>
<dbReference type="EMBL" id="JBHSGN010000004">
    <property type="protein sequence ID" value="MFC4672185.1"/>
    <property type="molecule type" value="Genomic_DNA"/>
</dbReference>
<keyword evidence="4 6" id="KW-1133">Transmembrane helix</keyword>
<organism evidence="8 9">
    <name type="scientific">Dysgonomonas termitidis</name>
    <dbReference type="NCBI Taxonomy" id="1516126"/>
    <lineage>
        <taxon>Bacteria</taxon>
        <taxon>Pseudomonadati</taxon>
        <taxon>Bacteroidota</taxon>
        <taxon>Bacteroidia</taxon>
        <taxon>Bacteroidales</taxon>
        <taxon>Dysgonomonadaceae</taxon>
        <taxon>Dysgonomonas</taxon>
    </lineage>
</organism>
<keyword evidence="2" id="KW-1003">Cell membrane</keyword>
<dbReference type="RefSeq" id="WP_291112036.1">
    <property type="nucleotide sequence ID" value="NZ_JBHSGN010000004.1"/>
</dbReference>
<evidence type="ECO:0000313" key="8">
    <source>
        <dbReference type="EMBL" id="MFC4672185.1"/>
    </source>
</evidence>
<feature type="transmembrane region" description="Helical" evidence="6">
    <location>
        <begin position="359"/>
        <end position="378"/>
    </location>
</feature>
<evidence type="ECO:0000256" key="5">
    <source>
        <dbReference type="ARBA" id="ARBA00023136"/>
    </source>
</evidence>
<protein>
    <submittedName>
        <fullName evidence="8">MFS transporter</fullName>
    </submittedName>
</protein>
<dbReference type="PROSITE" id="PS50850">
    <property type="entry name" value="MFS"/>
    <property type="match status" value="1"/>
</dbReference>
<dbReference type="Pfam" id="PF07690">
    <property type="entry name" value="MFS_1"/>
    <property type="match status" value="1"/>
</dbReference>
<dbReference type="InterPro" id="IPR050375">
    <property type="entry name" value="MFS_TsgA-like"/>
</dbReference>
<accession>A0ABV9KQH9</accession>
<dbReference type="SUPFAM" id="SSF103473">
    <property type="entry name" value="MFS general substrate transporter"/>
    <property type="match status" value="1"/>
</dbReference>
<feature type="transmembrane region" description="Helical" evidence="6">
    <location>
        <begin position="207"/>
        <end position="229"/>
    </location>
</feature>
<evidence type="ECO:0000256" key="2">
    <source>
        <dbReference type="ARBA" id="ARBA00022475"/>
    </source>
</evidence>
<comment type="caution">
    <text evidence="8">The sequence shown here is derived from an EMBL/GenBank/DDBJ whole genome shotgun (WGS) entry which is preliminary data.</text>
</comment>
<keyword evidence="3 6" id="KW-0812">Transmembrane</keyword>
<evidence type="ECO:0000256" key="6">
    <source>
        <dbReference type="SAM" id="Phobius"/>
    </source>
</evidence>
<feature type="transmembrane region" description="Helical" evidence="6">
    <location>
        <begin position="74"/>
        <end position="96"/>
    </location>
</feature>